<evidence type="ECO:0000313" key="2">
    <source>
        <dbReference type="Proteomes" id="UP000230729"/>
    </source>
</evidence>
<dbReference type="Proteomes" id="UP000230729">
    <property type="component" value="Unassembled WGS sequence"/>
</dbReference>
<evidence type="ECO:0000313" key="1">
    <source>
        <dbReference type="EMBL" id="PIP33489.1"/>
    </source>
</evidence>
<proteinExistence type="predicted"/>
<evidence type="ECO:0008006" key="3">
    <source>
        <dbReference type="Google" id="ProtNLM"/>
    </source>
</evidence>
<organism evidence="1 2">
    <name type="scientific">Candidatus Falkowbacteria bacterium CG23_combo_of_CG06-09_8_20_14_all_49_15</name>
    <dbReference type="NCBI Taxonomy" id="1974572"/>
    <lineage>
        <taxon>Bacteria</taxon>
        <taxon>Candidatus Falkowiibacteriota</taxon>
    </lineage>
</organism>
<dbReference type="EMBL" id="PCSD01000097">
    <property type="protein sequence ID" value="PIP33489.1"/>
    <property type="molecule type" value="Genomic_DNA"/>
</dbReference>
<gene>
    <name evidence="1" type="ORF">COX22_04200</name>
</gene>
<reference evidence="1 2" key="1">
    <citation type="submission" date="2017-09" db="EMBL/GenBank/DDBJ databases">
        <title>Depth-based differentiation of microbial function through sediment-hosted aquifers and enrichment of novel symbionts in the deep terrestrial subsurface.</title>
        <authorList>
            <person name="Probst A.J."/>
            <person name="Ladd B."/>
            <person name="Jarett J.K."/>
            <person name="Geller-Mcgrath D.E."/>
            <person name="Sieber C.M."/>
            <person name="Emerson J.B."/>
            <person name="Anantharaman K."/>
            <person name="Thomas B.C."/>
            <person name="Malmstrom R."/>
            <person name="Stieglmeier M."/>
            <person name="Klingl A."/>
            <person name="Woyke T."/>
            <person name="Ryan C.M."/>
            <person name="Banfield J.F."/>
        </authorList>
    </citation>
    <scope>NUCLEOTIDE SEQUENCE [LARGE SCALE GENOMIC DNA]</scope>
    <source>
        <strain evidence="1">CG23_combo_of_CG06-09_8_20_14_all_49_15</strain>
    </source>
</reference>
<dbReference type="AlphaFoldDB" id="A0A2G9ZJY8"/>
<protein>
    <recommendedName>
        <fullName evidence="3">Antitoxin</fullName>
    </recommendedName>
</protein>
<sequence>MQDQMQKAINLAKKTGDRIIVFDQPRSQAPFVILPLEEYEKIVTGTSEVRGLTEDELLDKINRDIAIWKSENSENISADKSLATVGSNSQNNYSFYNTGEERIFSPGGQVDFTPISRIVQKKKWLIPADRKAGADEIIEEDRQYLEDL</sequence>
<accession>A0A2G9ZJY8</accession>
<comment type="caution">
    <text evidence="1">The sequence shown here is derived from an EMBL/GenBank/DDBJ whole genome shotgun (WGS) entry which is preliminary data.</text>
</comment>
<name>A0A2G9ZJY8_9BACT</name>